<dbReference type="RefSeq" id="XP_018713332.1">
    <property type="nucleotide sequence ID" value="XM_018859366.1"/>
</dbReference>
<dbReference type="EMBL" id="LXTC01000001">
    <property type="protein sequence ID" value="OBA22851.1"/>
    <property type="molecule type" value="Genomic_DNA"/>
</dbReference>
<sequence length="442" mass="50880">MSRPEIPGFYFDETRKRYFKITNGDQRHNAAYSNNSVRAQERRKEHKETDRIKRSKPANRFLDASLIAEKQRCSSSFYHWLLKSRLAYILGHPGLINRISSSSSTIKLIEAPAWSFGAGKRVLVANGPLLKLHTKLDFLQGCISQPIATLNLSEDERGTRSTDRKIDSLTAKGIWVACFYGCTFHLLQWRWNETETECQPRDFTDRFNSSLVFYNGQNAINTLREILDSRLFPIFEENLLSLYLDKGYRVILSLDPFYIRVVDRFYFTPSPQISSTFMHVNNTVFYNSGKHLMAHGVSSTPQKWKFNFPVYAYDVVYLDGIESRRDQGIIRLFVITAKEVIIRDLSDSLGVIGPDICIPISNDNQARPLVSRQGQYVVVEEGDGILKLIDTKFLSSKTLNLNMKFTSPRDTMPRMFELGTNVILADAKNTYKIRMHDSLYKD</sequence>
<protein>
    <submittedName>
        <fullName evidence="1">Uncharacterized protein</fullName>
    </submittedName>
</protein>
<organism evidence="1 2">
    <name type="scientific">Metschnikowia bicuspidata var. bicuspidata NRRL YB-4993</name>
    <dbReference type="NCBI Taxonomy" id="869754"/>
    <lineage>
        <taxon>Eukaryota</taxon>
        <taxon>Fungi</taxon>
        <taxon>Dikarya</taxon>
        <taxon>Ascomycota</taxon>
        <taxon>Saccharomycotina</taxon>
        <taxon>Pichiomycetes</taxon>
        <taxon>Metschnikowiaceae</taxon>
        <taxon>Metschnikowia</taxon>
    </lineage>
</organism>
<dbReference type="GeneID" id="30032341"/>
<keyword evidence="2" id="KW-1185">Reference proteome</keyword>
<dbReference type="AlphaFoldDB" id="A0A1A0HFS3"/>
<accession>A0A1A0HFS3</accession>
<dbReference type="OrthoDB" id="128867at2759"/>
<evidence type="ECO:0000313" key="1">
    <source>
        <dbReference type="EMBL" id="OBA22851.1"/>
    </source>
</evidence>
<evidence type="ECO:0000313" key="2">
    <source>
        <dbReference type="Proteomes" id="UP000092555"/>
    </source>
</evidence>
<dbReference type="Proteomes" id="UP000092555">
    <property type="component" value="Unassembled WGS sequence"/>
</dbReference>
<name>A0A1A0HFS3_9ASCO</name>
<comment type="caution">
    <text evidence="1">The sequence shown here is derived from an EMBL/GenBank/DDBJ whole genome shotgun (WGS) entry which is preliminary data.</text>
</comment>
<gene>
    <name evidence="1" type="ORF">METBIDRAFT_93560</name>
</gene>
<proteinExistence type="predicted"/>
<reference evidence="1 2" key="1">
    <citation type="submission" date="2016-05" db="EMBL/GenBank/DDBJ databases">
        <title>Comparative genomics of biotechnologically important yeasts.</title>
        <authorList>
            <consortium name="DOE Joint Genome Institute"/>
            <person name="Riley R."/>
            <person name="Haridas S."/>
            <person name="Wolfe K.H."/>
            <person name="Lopes M.R."/>
            <person name="Hittinger C.T."/>
            <person name="Goker M."/>
            <person name="Salamov A."/>
            <person name="Wisecaver J."/>
            <person name="Long T.M."/>
            <person name="Aerts A.L."/>
            <person name="Barry K."/>
            <person name="Choi C."/>
            <person name="Clum A."/>
            <person name="Coughlan A.Y."/>
            <person name="Deshpande S."/>
            <person name="Douglass A.P."/>
            <person name="Hanson S.J."/>
            <person name="Klenk H.-P."/>
            <person name="LaButti K."/>
            <person name="Lapidus A."/>
            <person name="Lindquist E."/>
            <person name="Lipzen A."/>
            <person name="Meier-kolthoff J.P."/>
            <person name="Ohm R.A."/>
            <person name="Otillar R.P."/>
            <person name="Pangilinan J."/>
            <person name="Peng Y."/>
            <person name="Rokas A."/>
            <person name="Rosa C.A."/>
            <person name="Scheuner C."/>
            <person name="Sibirny A.A."/>
            <person name="Slot J.C."/>
            <person name="Stielow J.B."/>
            <person name="Sun H."/>
            <person name="Kurtzman C.P."/>
            <person name="Blackwell M."/>
            <person name="Grigoriev I.V."/>
            <person name="Jeffries T.W."/>
        </authorList>
    </citation>
    <scope>NUCLEOTIDE SEQUENCE [LARGE SCALE GENOMIC DNA]</scope>
    <source>
        <strain evidence="1 2">NRRL YB-4993</strain>
    </source>
</reference>